<keyword evidence="1" id="KW-0732">Signal</keyword>
<gene>
    <name evidence="2" type="ORF">MtrunA17_Chr8g0343751</name>
</gene>
<reference evidence="3" key="1">
    <citation type="journal article" date="2018" name="Nat. Plants">
        <title>Whole-genome landscape of Medicago truncatula symbiotic genes.</title>
        <authorList>
            <person name="Pecrix Y."/>
            <person name="Staton S.E."/>
            <person name="Sallet E."/>
            <person name="Lelandais-Briere C."/>
            <person name="Moreau S."/>
            <person name="Carrere S."/>
            <person name="Blein T."/>
            <person name="Jardinaud M.F."/>
            <person name="Latrasse D."/>
            <person name="Zouine M."/>
            <person name="Zahm M."/>
            <person name="Kreplak J."/>
            <person name="Mayjonade B."/>
            <person name="Satge C."/>
            <person name="Perez M."/>
            <person name="Cauet S."/>
            <person name="Marande W."/>
            <person name="Chantry-Darmon C."/>
            <person name="Lopez-Roques C."/>
            <person name="Bouchez O."/>
            <person name="Berard A."/>
            <person name="Debelle F."/>
            <person name="Munos S."/>
            <person name="Bendahmane A."/>
            <person name="Berges H."/>
            <person name="Niebel A."/>
            <person name="Buitink J."/>
            <person name="Frugier F."/>
            <person name="Benhamed M."/>
            <person name="Crespi M."/>
            <person name="Gouzy J."/>
            <person name="Gamas P."/>
        </authorList>
    </citation>
    <scope>NUCLEOTIDE SEQUENCE [LARGE SCALE GENOMIC DNA]</scope>
    <source>
        <strain evidence="3">cv. Jemalong A17</strain>
    </source>
</reference>
<evidence type="ECO:0008006" key="4">
    <source>
        <dbReference type="Google" id="ProtNLM"/>
    </source>
</evidence>
<feature type="chain" id="PRO_5017255820" description="Transmembrane protein" evidence="1">
    <location>
        <begin position="26"/>
        <end position="77"/>
    </location>
</feature>
<dbReference type="Gramene" id="rna45455">
    <property type="protein sequence ID" value="RHN39433.1"/>
    <property type="gene ID" value="gene45455"/>
</dbReference>
<dbReference type="EMBL" id="PSQE01000008">
    <property type="protein sequence ID" value="RHN39433.1"/>
    <property type="molecule type" value="Genomic_DNA"/>
</dbReference>
<accession>A0A396GFF2</accession>
<dbReference type="AlphaFoldDB" id="A0A396GFF2"/>
<comment type="caution">
    <text evidence="2">The sequence shown here is derived from an EMBL/GenBank/DDBJ whole genome shotgun (WGS) entry which is preliminary data.</text>
</comment>
<evidence type="ECO:0000313" key="3">
    <source>
        <dbReference type="Proteomes" id="UP000265566"/>
    </source>
</evidence>
<evidence type="ECO:0000256" key="1">
    <source>
        <dbReference type="SAM" id="SignalP"/>
    </source>
</evidence>
<organism evidence="2 3">
    <name type="scientific">Medicago truncatula</name>
    <name type="common">Barrel medic</name>
    <name type="synonym">Medicago tribuloides</name>
    <dbReference type="NCBI Taxonomy" id="3880"/>
    <lineage>
        <taxon>Eukaryota</taxon>
        <taxon>Viridiplantae</taxon>
        <taxon>Streptophyta</taxon>
        <taxon>Embryophyta</taxon>
        <taxon>Tracheophyta</taxon>
        <taxon>Spermatophyta</taxon>
        <taxon>Magnoliopsida</taxon>
        <taxon>eudicotyledons</taxon>
        <taxon>Gunneridae</taxon>
        <taxon>Pentapetalae</taxon>
        <taxon>rosids</taxon>
        <taxon>fabids</taxon>
        <taxon>Fabales</taxon>
        <taxon>Fabaceae</taxon>
        <taxon>Papilionoideae</taxon>
        <taxon>50 kb inversion clade</taxon>
        <taxon>NPAAA clade</taxon>
        <taxon>Hologalegina</taxon>
        <taxon>IRL clade</taxon>
        <taxon>Trifolieae</taxon>
        <taxon>Medicago</taxon>
    </lineage>
</organism>
<proteinExistence type="predicted"/>
<dbReference type="Proteomes" id="UP000265566">
    <property type="component" value="Chromosome 8"/>
</dbReference>
<evidence type="ECO:0000313" key="2">
    <source>
        <dbReference type="EMBL" id="RHN39433.1"/>
    </source>
</evidence>
<name>A0A396GFF2_MEDTR</name>
<protein>
    <recommendedName>
        <fullName evidence="4">Transmembrane protein</fullName>
    </recommendedName>
</protein>
<feature type="signal peptide" evidence="1">
    <location>
        <begin position="1"/>
        <end position="25"/>
    </location>
</feature>
<sequence length="77" mass="8874">MMMFGFRVLSVIGIALLLIFEQRISTPVCNNHVEEAEAEADELKVMMVADLLLLGSEAGYVNRFFRDHYMSKFFRVL</sequence>